<reference evidence="1" key="1">
    <citation type="submission" date="2022-03" db="EMBL/GenBank/DDBJ databases">
        <authorList>
            <person name="Sayadi A."/>
        </authorList>
    </citation>
    <scope>NUCLEOTIDE SEQUENCE</scope>
</reference>
<comment type="caution">
    <text evidence="1">The sequence shown here is derived from an EMBL/GenBank/DDBJ whole genome shotgun (WGS) entry which is preliminary data.</text>
</comment>
<dbReference type="EMBL" id="CAKOFQ010006684">
    <property type="protein sequence ID" value="CAH1959814.1"/>
    <property type="molecule type" value="Genomic_DNA"/>
</dbReference>
<dbReference type="OrthoDB" id="7423901at2759"/>
<dbReference type="Proteomes" id="UP001152888">
    <property type="component" value="Unassembled WGS sequence"/>
</dbReference>
<gene>
    <name evidence="1" type="ORF">ACAOBT_LOCUS3386</name>
</gene>
<organism evidence="1 2">
    <name type="scientific">Acanthoscelides obtectus</name>
    <name type="common">Bean weevil</name>
    <name type="synonym">Bruchus obtectus</name>
    <dbReference type="NCBI Taxonomy" id="200917"/>
    <lineage>
        <taxon>Eukaryota</taxon>
        <taxon>Metazoa</taxon>
        <taxon>Ecdysozoa</taxon>
        <taxon>Arthropoda</taxon>
        <taxon>Hexapoda</taxon>
        <taxon>Insecta</taxon>
        <taxon>Pterygota</taxon>
        <taxon>Neoptera</taxon>
        <taxon>Endopterygota</taxon>
        <taxon>Coleoptera</taxon>
        <taxon>Polyphaga</taxon>
        <taxon>Cucujiformia</taxon>
        <taxon>Chrysomeloidea</taxon>
        <taxon>Chrysomelidae</taxon>
        <taxon>Bruchinae</taxon>
        <taxon>Bruchini</taxon>
        <taxon>Acanthoscelides</taxon>
    </lineage>
</organism>
<keyword evidence="2" id="KW-1185">Reference proteome</keyword>
<sequence length="116" mass="13468">MPRERNRGIRGKWSEENLRKAIAAVLNGMSKNLSIKRFWVPRGMMRDFLGKNLTSKCSMGRKSIRTKEQEQELCSRIIRLAEIGYLLTSKVLRSCVFNFCDAISICHLFNKEKKIS</sequence>
<evidence type="ECO:0000313" key="2">
    <source>
        <dbReference type="Proteomes" id="UP001152888"/>
    </source>
</evidence>
<protein>
    <submittedName>
        <fullName evidence="1">Uncharacterized protein</fullName>
    </submittedName>
</protein>
<accession>A0A9P0JX97</accession>
<proteinExistence type="predicted"/>
<evidence type="ECO:0000313" key="1">
    <source>
        <dbReference type="EMBL" id="CAH1959814.1"/>
    </source>
</evidence>
<dbReference type="AlphaFoldDB" id="A0A9P0JX97"/>
<name>A0A9P0JX97_ACAOB</name>